<dbReference type="Pfam" id="PF00528">
    <property type="entry name" value="BPD_transp_1"/>
    <property type="match status" value="1"/>
</dbReference>
<keyword evidence="4 7" id="KW-0812">Transmembrane</keyword>
<evidence type="ECO:0000256" key="4">
    <source>
        <dbReference type="ARBA" id="ARBA00022692"/>
    </source>
</evidence>
<keyword evidence="5 7" id="KW-1133">Transmembrane helix</keyword>
<dbReference type="PROSITE" id="PS50928">
    <property type="entry name" value="ABC_TM1"/>
    <property type="match status" value="1"/>
</dbReference>
<comment type="caution">
    <text evidence="9">The sequence shown here is derived from an EMBL/GenBank/DDBJ whole genome shotgun (WGS) entry which is preliminary data.</text>
</comment>
<proteinExistence type="inferred from homology"/>
<evidence type="ECO:0000256" key="5">
    <source>
        <dbReference type="ARBA" id="ARBA00022989"/>
    </source>
</evidence>
<reference evidence="9 10" key="1">
    <citation type="journal article" date="2019" name="Int. J. Syst. Evol. Microbiol.">
        <title>The Global Catalogue of Microorganisms (GCM) 10K type strain sequencing project: providing services to taxonomists for standard genome sequencing and annotation.</title>
        <authorList>
            <consortium name="The Broad Institute Genomics Platform"/>
            <consortium name="The Broad Institute Genome Sequencing Center for Infectious Disease"/>
            <person name="Wu L."/>
            <person name="Ma J."/>
        </authorList>
    </citation>
    <scope>NUCLEOTIDE SEQUENCE [LARGE SCALE GENOMIC DNA]</scope>
    <source>
        <strain evidence="9 10">CGMCC 1.12859</strain>
    </source>
</reference>
<dbReference type="EMBL" id="JBHUCZ010000003">
    <property type="protein sequence ID" value="MFD1567252.1"/>
    <property type="molecule type" value="Genomic_DNA"/>
</dbReference>
<evidence type="ECO:0000259" key="8">
    <source>
        <dbReference type="PROSITE" id="PS50928"/>
    </source>
</evidence>
<dbReference type="Pfam" id="PF12911">
    <property type="entry name" value="OppC_N"/>
    <property type="match status" value="1"/>
</dbReference>
<gene>
    <name evidence="9" type="ORF">ACFSAU_07085</name>
</gene>
<evidence type="ECO:0000313" key="9">
    <source>
        <dbReference type="EMBL" id="MFD1567252.1"/>
    </source>
</evidence>
<dbReference type="Proteomes" id="UP001597139">
    <property type="component" value="Unassembled WGS sequence"/>
</dbReference>
<evidence type="ECO:0000256" key="6">
    <source>
        <dbReference type="ARBA" id="ARBA00023136"/>
    </source>
</evidence>
<sequence>MTERTSDSNTAAIDSESNVDSLDSEFSTWSERQADAWRRRIAFLKQEPMGLAGILIMLAIIAVAILAPVIAPYEPTETDYGNSLAPPSAEHPLGTDSAGRDIFSQLVFGARPALQIGLLSAISVAFVGMNVGLIAGYYGGYVDDVLMRLVDFAYGIPFTPFIIVLVALWEPSKWTIVGAIALLLWRQTARVVRSHVLNLKEKPFVKSARTVGASDRRIIYRHIAPNVLPLVFLYGSFAIAWAILTEASISYLGFGDPTAVTWGQMLQSAQQSQALARDAWWWFTMPGMAIMLTVISAFLIGRGYEEQLNPELQEK</sequence>
<dbReference type="Gene3D" id="1.10.3720.10">
    <property type="entry name" value="MetI-like"/>
    <property type="match status" value="1"/>
</dbReference>
<dbReference type="AlphaFoldDB" id="A0ABD6BQ80"/>
<dbReference type="RefSeq" id="WP_267646225.1">
    <property type="nucleotide sequence ID" value="NZ_JANHGR010000001.1"/>
</dbReference>
<dbReference type="CDD" id="cd06261">
    <property type="entry name" value="TM_PBP2"/>
    <property type="match status" value="1"/>
</dbReference>
<evidence type="ECO:0000313" key="10">
    <source>
        <dbReference type="Proteomes" id="UP001597139"/>
    </source>
</evidence>
<dbReference type="InterPro" id="IPR050366">
    <property type="entry name" value="BP-dependent_transpt_permease"/>
</dbReference>
<keyword evidence="2 7" id="KW-0813">Transport</keyword>
<comment type="similarity">
    <text evidence="7">Belongs to the binding-protein-dependent transport system permease family.</text>
</comment>
<dbReference type="InterPro" id="IPR035906">
    <property type="entry name" value="MetI-like_sf"/>
</dbReference>
<dbReference type="PANTHER" id="PTHR43386">
    <property type="entry name" value="OLIGOPEPTIDE TRANSPORT SYSTEM PERMEASE PROTEIN APPC"/>
    <property type="match status" value="1"/>
</dbReference>
<feature type="transmembrane region" description="Helical" evidence="7">
    <location>
        <begin position="223"/>
        <end position="244"/>
    </location>
</feature>
<organism evidence="9 10">
    <name type="scientific">Halolamina litorea</name>
    <dbReference type="NCBI Taxonomy" id="1515593"/>
    <lineage>
        <taxon>Archaea</taxon>
        <taxon>Methanobacteriati</taxon>
        <taxon>Methanobacteriota</taxon>
        <taxon>Stenosarchaea group</taxon>
        <taxon>Halobacteria</taxon>
        <taxon>Halobacteriales</taxon>
        <taxon>Haloferacaceae</taxon>
    </lineage>
</organism>
<dbReference type="InterPro" id="IPR000515">
    <property type="entry name" value="MetI-like"/>
</dbReference>
<accession>A0ABD6BQ80</accession>
<dbReference type="InterPro" id="IPR025966">
    <property type="entry name" value="OppC_N"/>
</dbReference>
<protein>
    <submittedName>
        <fullName evidence="9">ABC transporter permease</fullName>
    </submittedName>
</protein>
<feature type="transmembrane region" description="Helical" evidence="7">
    <location>
        <begin position="279"/>
        <end position="300"/>
    </location>
</feature>
<feature type="domain" description="ABC transmembrane type-1" evidence="8">
    <location>
        <begin position="110"/>
        <end position="301"/>
    </location>
</feature>
<name>A0ABD6BQ80_9EURY</name>
<evidence type="ECO:0000256" key="3">
    <source>
        <dbReference type="ARBA" id="ARBA00022475"/>
    </source>
</evidence>
<dbReference type="SUPFAM" id="SSF161098">
    <property type="entry name" value="MetI-like"/>
    <property type="match status" value="1"/>
</dbReference>
<dbReference type="GO" id="GO:0005886">
    <property type="term" value="C:plasma membrane"/>
    <property type="evidence" value="ECO:0007669"/>
    <property type="project" value="UniProtKB-SubCell"/>
</dbReference>
<feature type="transmembrane region" description="Helical" evidence="7">
    <location>
        <begin position="113"/>
        <end position="137"/>
    </location>
</feature>
<keyword evidence="3" id="KW-1003">Cell membrane</keyword>
<dbReference type="PANTHER" id="PTHR43386:SF1">
    <property type="entry name" value="D,D-DIPEPTIDE TRANSPORT SYSTEM PERMEASE PROTEIN DDPC-RELATED"/>
    <property type="match status" value="1"/>
</dbReference>
<keyword evidence="6 7" id="KW-0472">Membrane</keyword>
<evidence type="ECO:0000256" key="7">
    <source>
        <dbReference type="RuleBase" id="RU363032"/>
    </source>
</evidence>
<feature type="transmembrane region" description="Helical" evidence="7">
    <location>
        <begin position="49"/>
        <end position="71"/>
    </location>
</feature>
<evidence type="ECO:0000256" key="1">
    <source>
        <dbReference type="ARBA" id="ARBA00004651"/>
    </source>
</evidence>
<comment type="subcellular location">
    <subcellularLocation>
        <location evidence="1 7">Cell membrane</location>
        <topology evidence="1 7">Multi-pass membrane protein</topology>
    </subcellularLocation>
</comment>
<evidence type="ECO:0000256" key="2">
    <source>
        <dbReference type="ARBA" id="ARBA00022448"/>
    </source>
</evidence>
<keyword evidence="10" id="KW-1185">Reference proteome</keyword>